<accession>A0A8J3TWN9</accession>
<evidence type="ECO:0000313" key="2">
    <source>
        <dbReference type="Proteomes" id="UP000650628"/>
    </source>
</evidence>
<evidence type="ECO:0000313" key="1">
    <source>
        <dbReference type="EMBL" id="GII33849.1"/>
    </source>
</evidence>
<keyword evidence="2" id="KW-1185">Reference proteome</keyword>
<protein>
    <submittedName>
        <fullName evidence="1">Uncharacterized protein</fullName>
    </submittedName>
</protein>
<name>A0A8J3TWN9_9ACTN</name>
<dbReference type="Proteomes" id="UP000650628">
    <property type="component" value="Unassembled WGS sequence"/>
</dbReference>
<sequence length="123" mass="13930">MIHVSMAAMGMYNRLRLPAPIECPACGVRERWWAQFRFGPLALTNYEVGEPIDWAAGGRKEGRRGLERVLIQGTLEECPNCRADLGPEHEIFTIEVRGDVFVSAVEDTSGDGYWLEFWRAVDD</sequence>
<comment type="caution">
    <text evidence="1">The sequence shown here is derived from an EMBL/GenBank/DDBJ whole genome shotgun (WGS) entry which is preliminary data.</text>
</comment>
<dbReference type="EMBL" id="BOOO01000042">
    <property type="protein sequence ID" value="GII33849.1"/>
    <property type="molecule type" value="Genomic_DNA"/>
</dbReference>
<dbReference type="AlphaFoldDB" id="A0A8J3TWN9"/>
<organism evidence="1 2">
    <name type="scientific">Planotetraspora mira</name>
    <dbReference type="NCBI Taxonomy" id="58121"/>
    <lineage>
        <taxon>Bacteria</taxon>
        <taxon>Bacillati</taxon>
        <taxon>Actinomycetota</taxon>
        <taxon>Actinomycetes</taxon>
        <taxon>Streptosporangiales</taxon>
        <taxon>Streptosporangiaceae</taxon>
        <taxon>Planotetraspora</taxon>
    </lineage>
</organism>
<reference evidence="1 2" key="1">
    <citation type="submission" date="2021-01" db="EMBL/GenBank/DDBJ databases">
        <title>Whole genome shotgun sequence of Planotetraspora mira NBRC 15435.</title>
        <authorList>
            <person name="Komaki H."/>
            <person name="Tamura T."/>
        </authorList>
    </citation>
    <scope>NUCLEOTIDE SEQUENCE [LARGE SCALE GENOMIC DNA]</scope>
    <source>
        <strain evidence="1 2">NBRC 15435</strain>
    </source>
</reference>
<gene>
    <name evidence="1" type="ORF">Pmi06nite_72910</name>
</gene>
<proteinExistence type="predicted"/>